<evidence type="ECO:0000259" key="5">
    <source>
        <dbReference type="PROSITE" id="PS51078"/>
    </source>
</evidence>
<organism evidence="6 7">
    <name type="scientific">Gluconacetobacter azotocaptans</name>
    <dbReference type="NCBI Taxonomy" id="142834"/>
    <lineage>
        <taxon>Bacteria</taxon>
        <taxon>Pseudomonadati</taxon>
        <taxon>Pseudomonadota</taxon>
        <taxon>Alphaproteobacteria</taxon>
        <taxon>Acetobacterales</taxon>
        <taxon>Acetobacteraceae</taxon>
        <taxon>Gluconacetobacter</taxon>
    </lineage>
</organism>
<keyword evidence="1" id="KW-0805">Transcription regulation</keyword>
<dbReference type="InterPro" id="IPR005471">
    <property type="entry name" value="Tscrpt_reg_IclR_N"/>
</dbReference>
<evidence type="ECO:0000256" key="3">
    <source>
        <dbReference type="ARBA" id="ARBA00023163"/>
    </source>
</evidence>
<dbReference type="GO" id="GO:0045892">
    <property type="term" value="P:negative regulation of DNA-templated transcription"/>
    <property type="evidence" value="ECO:0007669"/>
    <property type="project" value="TreeGrafter"/>
</dbReference>
<dbReference type="InterPro" id="IPR029016">
    <property type="entry name" value="GAF-like_dom_sf"/>
</dbReference>
<sequence>MGQTSGSQHSQNSERAALILISLGQATWRGLSLKEIAERVGAEKPATHRTLLALKRHGMVVQNELRGRYRLGPAALALGQRRTTPIERIEQWKPAIAELAKTYQASAFLLERSGLDAIITDMYMTDPSLKVLGGGGIGGRLPLGYGLGSTAILAEQDEDDQCAILQANLERYTTLDVDVGALRAYLPTVRTLGYDYRRDTFIEGISGISVPLHEDNGRCRAALTIAKPSEFLPDSEVPALIAHMKTLTDGSYRPPGP</sequence>
<evidence type="ECO:0000313" key="6">
    <source>
        <dbReference type="EMBL" id="MBB2190788.1"/>
    </source>
</evidence>
<keyword evidence="3" id="KW-0804">Transcription</keyword>
<dbReference type="InterPro" id="IPR036390">
    <property type="entry name" value="WH_DNA-bd_sf"/>
</dbReference>
<dbReference type="Gene3D" id="3.30.450.40">
    <property type="match status" value="1"/>
</dbReference>
<dbReference type="Proteomes" id="UP000555756">
    <property type="component" value="Unassembled WGS sequence"/>
</dbReference>
<evidence type="ECO:0000256" key="2">
    <source>
        <dbReference type="ARBA" id="ARBA00023125"/>
    </source>
</evidence>
<proteinExistence type="predicted"/>
<keyword evidence="7" id="KW-1185">Reference proteome</keyword>
<dbReference type="Gene3D" id="1.10.10.10">
    <property type="entry name" value="Winged helix-like DNA-binding domain superfamily/Winged helix DNA-binding domain"/>
    <property type="match status" value="1"/>
</dbReference>
<dbReference type="SUPFAM" id="SSF46785">
    <property type="entry name" value="Winged helix' DNA-binding domain"/>
    <property type="match status" value="1"/>
</dbReference>
<dbReference type="SMART" id="SM00346">
    <property type="entry name" value="HTH_ICLR"/>
    <property type="match status" value="1"/>
</dbReference>
<feature type="domain" description="HTH iclR-type" evidence="4">
    <location>
        <begin position="10"/>
        <end position="73"/>
    </location>
</feature>
<reference evidence="6 7" key="1">
    <citation type="submission" date="2020-04" db="EMBL/GenBank/DDBJ databases">
        <title>Description of novel Gluconacetobacter.</title>
        <authorList>
            <person name="Sombolestani A."/>
        </authorList>
    </citation>
    <scope>NUCLEOTIDE SEQUENCE [LARGE SCALE GENOMIC DNA]</scope>
    <source>
        <strain evidence="6 7">LMG 21311</strain>
    </source>
</reference>
<dbReference type="GO" id="GO:0003700">
    <property type="term" value="F:DNA-binding transcription factor activity"/>
    <property type="evidence" value="ECO:0007669"/>
    <property type="project" value="TreeGrafter"/>
</dbReference>
<gene>
    <name evidence="6" type="ORF">HLH34_12595</name>
</gene>
<dbReference type="AlphaFoldDB" id="A0A7W4JTT0"/>
<dbReference type="PROSITE" id="PS51078">
    <property type="entry name" value="ICLR_ED"/>
    <property type="match status" value="1"/>
</dbReference>
<dbReference type="PANTHER" id="PTHR30136:SF35">
    <property type="entry name" value="HTH-TYPE TRANSCRIPTIONAL REGULATOR RV1719"/>
    <property type="match status" value="1"/>
</dbReference>
<accession>A0A7W4JTT0</accession>
<dbReference type="EMBL" id="JABEQF010000009">
    <property type="protein sequence ID" value="MBB2190788.1"/>
    <property type="molecule type" value="Genomic_DNA"/>
</dbReference>
<dbReference type="SUPFAM" id="SSF55781">
    <property type="entry name" value="GAF domain-like"/>
    <property type="match status" value="1"/>
</dbReference>
<name>A0A7W4JTT0_9PROT</name>
<evidence type="ECO:0000313" key="7">
    <source>
        <dbReference type="Proteomes" id="UP000555756"/>
    </source>
</evidence>
<dbReference type="RefSeq" id="WP_183119932.1">
    <property type="nucleotide sequence ID" value="NZ_JABEQF010000009.1"/>
</dbReference>
<dbReference type="PROSITE" id="PS51077">
    <property type="entry name" value="HTH_ICLR"/>
    <property type="match status" value="1"/>
</dbReference>
<dbReference type="InterPro" id="IPR036388">
    <property type="entry name" value="WH-like_DNA-bd_sf"/>
</dbReference>
<dbReference type="GO" id="GO:0003677">
    <property type="term" value="F:DNA binding"/>
    <property type="evidence" value="ECO:0007669"/>
    <property type="project" value="UniProtKB-KW"/>
</dbReference>
<dbReference type="Pfam" id="PF01614">
    <property type="entry name" value="IclR_C"/>
    <property type="match status" value="1"/>
</dbReference>
<dbReference type="Pfam" id="PF09339">
    <property type="entry name" value="HTH_IclR"/>
    <property type="match status" value="1"/>
</dbReference>
<protein>
    <submittedName>
        <fullName evidence="6">Helix-turn-helix domain-containing protein</fullName>
    </submittedName>
</protein>
<evidence type="ECO:0000259" key="4">
    <source>
        <dbReference type="PROSITE" id="PS51077"/>
    </source>
</evidence>
<dbReference type="InterPro" id="IPR050707">
    <property type="entry name" value="HTH_MetabolicPath_Reg"/>
</dbReference>
<comment type="caution">
    <text evidence="6">The sequence shown here is derived from an EMBL/GenBank/DDBJ whole genome shotgun (WGS) entry which is preliminary data.</text>
</comment>
<dbReference type="PANTHER" id="PTHR30136">
    <property type="entry name" value="HELIX-TURN-HELIX TRANSCRIPTIONAL REGULATOR, ICLR FAMILY"/>
    <property type="match status" value="1"/>
</dbReference>
<dbReference type="InterPro" id="IPR014757">
    <property type="entry name" value="Tscrpt_reg_IclR_C"/>
</dbReference>
<keyword evidence="2" id="KW-0238">DNA-binding</keyword>
<evidence type="ECO:0000256" key="1">
    <source>
        <dbReference type="ARBA" id="ARBA00023015"/>
    </source>
</evidence>
<feature type="domain" description="IclR-ED" evidence="5">
    <location>
        <begin position="74"/>
        <end position="257"/>
    </location>
</feature>